<dbReference type="InterPro" id="IPR045851">
    <property type="entry name" value="AMP-bd_C_sf"/>
</dbReference>
<proteinExistence type="predicted"/>
<dbReference type="Gene3D" id="3.40.50.720">
    <property type="entry name" value="NAD(P)-binding Rossmann-like Domain"/>
    <property type="match status" value="1"/>
</dbReference>
<dbReference type="InterPro" id="IPR010071">
    <property type="entry name" value="AA_adenyl_dom"/>
</dbReference>
<dbReference type="InterPro" id="IPR010080">
    <property type="entry name" value="Thioester_reductase-like_dom"/>
</dbReference>
<dbReference type="PANTHER" id="PTHR44845:SF6">
    <property type="entry name" value="BETA-ALANINE-ACTIVATING ENZYME"/>
    <property type="match status" value="1"/>
</dbReference>
<evidence type="ECO:0000256" key="2">
    <source>
        <dbReference type="ARBA" id="ARBA00022553"/>
    </source>
</evidence>
<feature type="domain" description="Carrier" evidence="3">
    <location>
        <begin position="518"/>
        <end position="592"/>
    </location>
</feature>
<name>A0A2T1DVE2_9CYAN</name>
<dbReference type="InterPro" id="IPR020806">
    <property type="entry name" value="PKS_PP-bd"/>
</dbReference>
<dbReference type="SMART" id="SM00823">
    <property type="entry name" value="PKS_PP"/>
    <property type="match status" value="1"/>
</dbReference>
<dbReference type="PANTHER" id="PTHR44845">
    <property type="entry name" value="CARRIER DOMAIN-CONTAINING PROTEIN"/>
    <property type="match status" value="1"/>
</dbReference>
<dbReference type="SUPFAM" id="SSF47336">
    <property type="entry name" value="ACP-like"/>
    <property type="match status" value="1"/>
</dbReference>
<dbReference type="Pfam" id="PF00550">
    <property type="entry name" value="PP-binding"/>
    <property type="match status" value="1"/>
</dbReference>
<dbReference type="InterPro" id="IPR036291">
    <property type="entry name" value="NAD(P)-bd_dom_sf"/>
</dbReference>
<keyword evidence="5" id="KW-1185">Reference proteome</keyword>
<dbReference type="SUPFAM" id="SSF56801">
    <property type="entry name" value="Acetyl-CoA synthetase-like"/>
    <property type="match status" value="1"/>
</dbReference>
<reference evidence="4 5" key="2">
    <citation type="submission" date="2018-03" db="EMBL/GenBank/DDBJ databases">
        <title>The ancient ancestry and fast evolution of plastids.</title>
        <authorList>
            <person name="Moore K.R."/>
            <person name="Magnabosco C."/>
            <person name="Momper L."/>
            <person name="Gold D.A."/>
            <person name="Bosak T."/>
            <person name="Fournier G.P."/>
        </authorList>
    </citation>
    <scope>NUCLEOTIDE SEQUENCE [LARGE SCALE GENOMIC DNA]</scope>
    <source>
        <strain evidence="4 5">ULC18</strain>
    </source>
</reference>
<reference evidence="5" key="1">
    <citation type="submission" date="2018-02" db="EMBL/GenBank/DDBJ databases">
        <authorList>
            <person name="Moore K."/>
            <person name="Momper L."/>
        </authorList>
    </citation>
    <scope>NUCLEOTIDE SEQUENCE [LARGE SCALE GENOMIC DNA]</scope>
    <source>
        <strain evidence="5">ULC18</strain>
    </source>
</reference>
<dbReference type="FunFam" id="3.40.50.980:FF:000001">
    <property type="entry name" value="Non-ribosomal peptide synthetase"/>
    <property type="match status" value="1"/>
</dbReference>
<dbReference type="EMBL" id="PVWK01000144">
    <property type="protein sequence ID" value="PSB24449.1"/>
    <property type="molecule type" value="Genomic_DNA"/>
</dbReference>
<dbReference type="NCBIfam" id="TIGR01733">
    <property type="entry name" value="AA-adenyl-dom"/>
    <property type="match status" value="1"/>
</dbReference>
<dbReference type="PROSITE" id="PS00012">
    <property type="entry name" value="PHOSPHOPANTETHEINE"/>
    <property type="match status" value="1"/>
</dbReference>
<dbReference type="NCBIfam" id="TIGR01746">
    <property type="entry name" value="Thioester-redct"/>
    <property type="match status" value="1"/>
</dbReference>
<dbReference type="InterPro" id="IPR009081">
    <property type="entry name" value="PP-bd_ACP"/>
</dbReference>
<comment type="caution">
    <text evidence="4">The sequence shown here is derived from an EMBL/GenBank/DDBJ whole genome shotgun (WGS) entry which is preliminary data.</text>
</comment>
<dbReference type="GO" id="GO:0044550">
    <property type="term" value="P:secondary metabolite biosynthetic process"/>
    <property type="evidence" value="ECO:0007669"/>
    <property type="project" value="UniProtKB-ARBA"/>
</dbReference>
<keyword evidence="2" id="KW-0597">Phosphoprotein</keyword>
<dbReference type="GO" id="GO:0031177">
    <property type="term" value="F:phosphopantetheine binding"/>
    <property type="evidence" value="ECO:0007669"/>
    <property type="project" value="InterPro"/>
</dbReference>
<gene>
    <name evidence="4" type="ORF">C7B82_27035</name>
</gene>
<dbReference type="Pfam" id="PF07993">
    <property type="entry name" value="NAD_binding_4"/>
    <property type="match status" value="1"/>
</dbReference>
<dbReference type="PROSITE" id="PS00455">
    <property type="entry name" value="AMP_BINDING"/>
    <property type="match status" value="1"/>
</dbReference>
<dbReference type="FunFam" id="3.40.50.12780:FF:000012">
    <property type="entry name" value="Non-ribosomal peptide synthetase"/>
    <property type="match status" value="1"/>
</dbReference>
<dbReference type="RefSeq" id="WP_106259974.1">
    <property type="nucleotide sequence ID" value="NZ_CAWNSW010000093.1"/>
</dbReference>
<evidence type="ECO:0000259" key="3">
    <source>
        <dbReference type="PROSITE" id="PS50075"/>
    </source>
</evidence>
<dbReference type="Pfam" id="PF00501">
    <property type="entry name" value="AMP-binding"/>
    <property type="match status" value="1"/>
</dbReference>
<accession>A0A2T1DVE2</accession>
<evidence type="ECO:0000256" key="1">
    <source>
        <dbReference type="ARBA" id="ARBA00022450"/>
    </source>
</evidence>
<sequence length="1004" mass="110285">MFNKFEGACIPQLVEAQVMRSPDATAIIFRGEQITYQQLNQRANHLANYLIALGIKPGMLVGICVERSLDMFVALLGVLKAGGGYIPLDPSYPTERLAFIMSDTQMAVLLTQQHWLKILPTCAAQTVCLDHDWETIAQQPAENPPRQSQLSHLAYVIYTSGSTGKPKGVQITHGSLVNLLESMQREPGMTADDTLLAITTISFDLSVPDLYLPLITGARIRLIERCTAANAVKLAKVLSDPTVTFVQATPATWQLVLASGWQGNPYLKVLCGGETLTRSLANQLLTRCASLWHMYGPTETTVWSMVAKVQPGDRTIPLGHPIANTQIYLVNPQNRRQGDSIQLVTAGESGEIYLGGQGVAQGYLNRPDLTAEKFIPDPFSADSGARLYKTGDLARYLPDGNIEIIGRIDHQVKIRGYRIELGDIETVLSQHPAVQEGVVTVREDVVDDRRLVAYVVLHPEGTSLRSAQLRTWLKNQLPDYMVPALVVFMPALPLTPNGKVDRRALPTPTLYDQTVFVLPETAIEKQLAAIWTEILGVEVGIDHDFFESGGNSLGATLLLARINATLSIELSLECLFKAPTIAGLATLIQSVQVSGDTALLKTTPTKLQADAVLDSAIRPLRPIATTPQHIFLTGATGFIGAFLLPELLYRYPEAKIYCLVRAENPEAASNRLRNCLERYELWQDAFGVRIIPVIGDLTQPLLGLSELEFCELAARLDVIYHSGALVNLVYPYSALRNANVLGTETVLRLATQAKTIPVHYMSTIDVFHSADYRATPLRLETDTPLNCEGYTEGYAQSKWVAEKLVMAARDRGLPVCVYRIGMVVGHSQTGAFQLDNLICRMIKGFIQLGSAPELDLEMVLAPVDYVVRAIGHLSQQPSAWGKTFHLVSPHVLSLNHLVAAMETLNSPLKRLPYIQWQAQLAESTDNALTPVASMFMSKPVERALTTIETSTMVSQAFDDRYTQMGLAGSNIVCPPINVQVLQAYLSYFRCCGFLPHMSPILNPA</sequence>
<dbReference type="Gene3D" id="2.30.38.10">
    <property type="entry name" value="Luciferase, Domain 3"/>
    <property type="match status" value="1"/>
</dbReference>
<dbReference type="CDD" id="cd05235">
    <property type="entry name" value="SDR_e1"/>
    <property type="match status" value="1"/>
</dbReference>
<dbReference type="InterPro" id="IPR006162">
    <property type="entry name" value="Ppantetheine_attach_site"/>
</dbReference>
<dbReference type="PROSITE" id="PS50075">
    <property type="entry name" value="CARRIER"/>
    <property type="match status" value="1"/>
</dbReference>
<evidence type="ECO:0000313" key="5">
    <source>
        <dbReference type="Proteomes" id="UP000239576"/>
    </source>
</evidence>
<dbReference type="FunFam" id="3.30.300.30:FF:000010">
    <property type="entry name" value="Enterobactin synthetase component F"/>
    <property type="match status" value="1"/>
</dbReference>
<dbReference type="InterPro" id="IPR020845">
    <property type="entry name" value="AMP-binding_CS"/>
</dbReference>
<dbReference type="Gene3D" id="3.40.50.980">
    <property type="match status" value="2"/>
</dbReference>
<dbReference type="OrthoDB" id="473401at2"/>
<dbReference type="InterPro" id="IPR025110">
    <property type="entry name" value="AMP-bd_C"/>
</dbReference>
<dbReference type="InterPro" id="IPR013120">
    <property type="entry name" value="FAR_NAD-bd"/>
</dbReference>
<evidence type="ECO:0000313" key="4">
    <source>
        <dbReference type="EMBL" id="PSB24449.1"/>
    </source>
</evidence>
<keyword evidence="1" id="KW-0596">Phosphopantetheine</keyword>
<dbReference type="AlphaFoldDB" id="A0A2T1DVE2"/>
<organism evidence="4 5">
    <name type="scientific">Stenomitos frigidus ULC18</name>
    <dbReference type="NCBI Taxonomy" id="2107698"/>
    <lineage>
        <taxon>Bacteria</taxon>
        <taxon>Bacillati</taxon>
        <taxon>Cyanobacteriota</taxon>
        <taxon>Cyanophyceae</taxon>
        <taxon>Leptolyngbyales</taxon>
        <taxon>Leptolyngbyaceae</taxon>
        <taxon>Stenomitos</taxon>
    </lineage>
</organism>
<dbReference type="InterPro" id="IPR036736">
    <property type="entry name" value="ACP-like_sf"/>
</dbReference>
<dbReference type="Proteomes" id="UP000239576">
    <property type="component" value="Unassembled WGS sequence"/>
</dbReference>
<dbReference type="CDD" id="cd12116">
    <property type="entry name" value="A_NRPS_Ta1_like"/>
    <property type="match status" value="1"/>
</dbReference>
<dbReference type="InterPro" id="IPR000873">
    <property type="entry name" value="AMP-dep_synth/lig_dom"/>
</dbReference>
<dbReference type="Gene3D" id="1.10.1200.10">
    <property type="entry name" value="ACP-like"/>
    <property type="match status" value="1"/>
</dbReference>
<dbReference type="Gene3D" id="3.30.300.30">
    <property type="match status" value="1"/>
</dbReference>
<dbReference type="SUPFAM" id="SSF51735">
    <property type="entry name" value="NAD(P)-binding Rossmann-fold domains"/>
    <property type="match status" value="1"/>
</dbReference>
<protein>
    <submittedName>
        <fullName evidence="4">Phenylalanine racemase</fullName>
    </submittedName>
</protein>
<dbReference type="GO" id="GO:0043041">
    <property type="term" value="P:amino acid activation for nonribosomal peptide biosynthetic process"/>
    <property type="evidence" value="ECO:0007669"/>
    <property type="project" value="UniProtKB-ARBA"/>
</dbReference>
<dbReference type="Pfam" id="PF13193">
    <property type="entry name" value="AMP-binding_C"/>
    <property type="match status" value="1"/>
</dbReference>